<dbReference type="InterPro" id="IPR017512">
    <property type="entry name" value="PQQ_MeOH/EtOH_DH"/>
</dbReference>
<dbReference type="CDD" id="cd10277">
    <property type="entry name" value="PQQ_ADH_I"/>
    <property type="match status" value="1"/>
</dbReference>
<evidence type="ECO:0000256" key="10">
    <source>
        <dbReference type="PIRSR" id="PIRSR617512-2"/>
    </source>
</evidence>
<evidence type="ECO:0000259" key="14">
    <source>
        <dbReference type="Pfam" id="PF01011"/>
    </source>
</evidence>
<organism evidence="15 16">
    <name type="scientific">Stutzerimonas stutzeri (strain A1501)</name>
    <name type="common">Pseudomonas stutzeri</name>
    <dbReference type="NCBI Taxonomy" id="379731"/>
    <lineage>
        <taxon>Bacteria</taxon>
        <taxon>Pseudomonadati</taxon>
        <taxon>Pseudomonadota</taxon>
        <taxon>Gammaproteobacteria</taxon>
        <taxon>Pseudomonadales</taxon>
        <taxon>Pseudomonadaceae</taxon>
        <taxon>Stutzerimonas</taxon>
    </lineage>
</organism>
<dbReference type="PANTHER" id="PTHR32303:SF20">
    <property type="entry name" value="QUINOPROTEIN ETHANOL DEHYDROGENASE"/>
    <property type="match status" value="1"/>
</dbReference>
<feature type="domain" description="Pyrrolo-quinoline quinone repeat" evidence="14">
    <location>
        <begin position="163"/>
        <end position="500"/>
    </location>
</feature>
<gene>
    <name evidence="15" type="ordered locus">PST_2270</name>
</gene>
<feature type="region of interest" description="Disordered" evidence="13">
    <location>
        <begin position="521"/>
        <end position="548"/>
    </location>
</feature>
<dbReference type="SMART" id="SM00564">
    <property type="entry name" value="PQQ"/>
    <property type="match status" value="7"/>
</dbReference>
<protein>
    <submittedName>
        <fullName evidence="15">Quinoprotein alcohol dehydrogenase</fullName>
    </submittedName>
</protein>
<dbReference type="Proteomes" id="UP000000233">
    <property type="component" value="Chromosome"/>
</dbReference>
<evidence type="ECO:0000256" key="9">
    <source>
        <dbReference type="PIRSR" id="PIRSR617512-1"/>
    </source>
</evidence>
<dbReference type="AlphaFoldDB" id="A4VLS9"/>
<feature type="binding site" evidence="10">
    <location>
        <position position="254"/>
    </location>
    <ligand>
        <name>pyrroloquinoline quinone</name>
        <dbReference type="ChEBI" id="CHEBI:58442"/>
    </ligand>
</feature>
<evidence type="ECO:0000256" key="6">
    <source>
        <dbReference type="ARBA" id="ARBA00022891"/>
    </source>
</evidence>
<keyword evidence="6 10" id="KW-0634">PQQ</keyword>
<evidence type="ECO:0000256" key="11">
    <source>
        <dbReference type="PIRSR" id="PIRSR617512-3"/>
    </source>
</evidence>
<dbReference type="InterPro" id="IPR011047">
    <property type="entry name" value="Quinoprotein_ADH-like_sf"/>
</dbReference>
<evidence type="ECO:0000256" key="4">
    <source>
        <dbReference type="ARBA" id="ARBA00022729"/>
    </source>
</evidence>
<dbReference type="Gene3D" id="2.140.10.10">
    <property type="entry name" value="Quinoprotein alcohol dehydrogenase-like superfamily"/>
    <property type="match status" value="1"/>
</dbReference>
<feature type="domain" description="Pyrrolo-quinoline quinone repeat" evidence="14">
    <location>
        <begin position="602"/>
        <end position="687"/>
    </location>
</feature>
<dbReference type="GO" id="GO:0005509">
    <property type="term" value="F:calcium ion binding"/>
    <property type="evidence" value="ECO:0007669"/>
    <property type="project" value="InterPro"/>
</dbReference>
<name>A4VLS9_STUS1</name>
<evidence type="ECO:0000256" key="8">
    <source>
        <dbReference type="ARBA" id="ARBA00023157"/>
    </source>
</evidence>
<feature type="active site" description="Proton acceptor" evidence="9">
    <location>
        <position position="459"/>
    </location>
</feature>
<dbReference type="GO" id="GO:0016020">
    <property type="term" value="C:membrane"/>
    <property type="evidence" value="ECO:0007669"/>
    <property type="project" value="InterPro"/>
</dbReference>
<dbReference type="eggNOG" id="COG4993">
    <property type="taxonomic scope" value="Bacteria"/>
</dbReference>
<sequence length="732" mass="80159">MILLFMTTTLYSRTCARQPQSERMVVMLAARTDRQNPALDACISSLGTGFCYHLRHPTGSKAKSSAAGKESRCWRELFRVGARAALPIIESPGQPDVAASFESTKGIATMKTRSHPGAPRPLALAVQCLALAGSLAMAGAVHAKPVSWEDIANDHVTTSNVLQYGMGTNAQRWSPLAQVNESNVFKLTPAWSFSFGDEKQRGQESQAIVHDGVIYVTGSYSRVFALDAKTGKRLWSYAHRLPDDIRPCCDVVNRGAAIYGDKIYFGTLDARVVALNKDTGKVVWNKKFGDHGAGYTMTGAPTLVKDGKTGKVLLIHGSSGDEFGIVGKLFARDPDTGEEIWMRPFVEGHMGRLNGKDSTPTGDIKAPSWPDDPNHPTGKKEAWSQGGGAPWQSASFDPETNTIIVGAGNPAPWNGWERTSDGGNPNDYDSLYTSGQVGVDPSTGEVKWFYQHTPNDAWDFSGNNELVLFDYKDKAGKTVKATAHADRNGFFYVVDRKDGKLQNAFPFVDGITWASHIDLKTGRPVENEGQRPPKPEPGEKHGKSVEVSPPFLGGKNWNPMAYSQDTGLFYVPANHWKEDYWTEEVSYKKGSAYLGQGFRIKRMYDDHVGILRAMNPATGKMEWEHKEKLPLWAGVLATKGNLVFTGTSDGYIKAFNAKTGDELWKFQTGSGVISPPITWEQDGEQYIGVTVGYGGAVPLWGGDMAVLTKPVAQGGSFWVFKLPDWEKKTAKR</sequence>
<comment type="subcellular location">
    <subcellularLocation>
        <location evidence="1">Periplasm</location>
    </subcellularLocation>
</comment>
<evidence type="ECO:0000256" key="2">
    <source>
        <dbReference type="ARBA" id="ARBA00008156"/>
    </source>
</evidence>
<keyword evidence="7" id="KW-0560">Oxidoreductase</keyword>
<accession>A4VLS9</accession>
<dbReference type="GO" id="GO:0020037">
    <property type="term" value="F:heme binding"/>
    <property type="evidence" value="ECO:0007669"/>
    <property type="project" value="UniProtKB-ARBA"/>
</dbReference>
<dbReference type="PROSITE" id="PS00363">
    <property type="entry name" value="BACTERIAL_PQQ_1"/>
    <property type="match status" value="1"/>
</dbReference>
<keyword evidence="16" id="KW-1185">Reference proteome</keyword>
<feature type="binding site" evidence="11">
    <location>
        <position position="409"/>
    </location>
    <ligand>
        <name>Ca(2+)</name>
        <dbReference type="ChEBI" id="CHEBI:29108"/>
    </ligand>
</feature>
<dbReference type="GO" id="GO:0070968">
    <property type="term" value="F:pyrroloquinoline quinone binding"/>
    <property type="evidence" value="ECO:0007669"/>
    <property type="project" value="UniProtKB-ARBA"/>
</dbReference>
<evidence type="ECO:0000256" key="1">
    <source>
        <dbReference type="ARBA" id="ARBA00004418"/>
    </source>
</evidence>
<dbReference type="PANTHER" id="PTHR32303">
    <property type="entry name" value="QUINOPROTEIN ALCOHOL DEHYDROGENASE (CYTOCHROME C)"/>
    <property type="match status" value="1"/>
</dbReference>
<dbReference type="Pfam" id="PF01011">
    <property type="entry name" value="PQQ"/>
    <property type="match status" value="2"/>
</dbReference>
<dbReference type="KEGG" id="psa:PST_2270"/>
<keyword evidence="3 11" id="KW-0479">Metal-binding</keyword>
<evidence type="ECO:0000256" key="13">
    <source>
        <dbReference type="SAM" id="MobiDB-lite"/>
    </source>
</evidence>
<dbReference type="HOGENOM" id="CLU_018478_0_0_6"/>
<feature type="region of interest" description="Disordered" evidence="13">
    <location>
        <begin position="351"/>
        <end position="392"/>
    </location>
</feature>
<dbReference type="PROSITE" id="PS00364">
    <property type="entry name" value="BACTERIAL_PQQ_2"/>
    <property type="match status" value="1"/>
</dbReference>
<evidence type="ECO:0000313" key="15">
    <source>
        <dbReference type="EMBL" id="ABP79930.1"/>
    </source>
</evidence>
<reference evidence="15 16" key="1">
    <citation type="journal article" date="2008" name="Proc. Natl. Acad. Sci. U.S.A.">
        <title>Nitrogen fixation island and rhizosphere competence traits in the genome of root-associated Pseudomonas stutzeri A1501.</title>
        <authorList>
            <person name="Yan Y."/>
            <person name="Yang J."/>
            <person name="Dou Y."/>
            <person name="Chen M."/>
            <person name="Ping S."/>
            <person name="Peng J."/>
            <person name="Lu W."/>
            <person name="Zhang W."/>
            <person name="Yao Z."/>
            <person name="Li H."/>
            <person name="Liu W."/>
            <person name="He S."/>
            <person name="Geng L."/>
            <person name="Zhang X."/>
            <person name="Yang F."/>
            <person name="Yu H."/>
            <person name="Zhan Y."/>
            <person name="Li D."/>
            <person name="Lin Z."/>
            <person name="Wang Y."/>
            <person name="Elmerich C."/>
            <person name="Lin M."/>
            <person name="Jin Q."/>
        </authorList>
    </citation>
    <scope>NUCLEOTIDE SEQUENCE [LARGE SCALE GENOMIC DNA]</scope>
    <source>
        <strain evidence="15 16">A1501</strain>
    </source>
</reference>
<dbReference type="InterPro" id="IPR001479">
    <property type="entry name" value="Quinoprotein_DH_CS"/>
</dbReference>
<evidence type="ECO:0000256" key="3">
    <source>
        <dbReference type="ARBA" id="ARBA00022723"/>
    </source>
</evidence>
<feature type="binding site" evidence="11">
    <location>
        <position position="459"/>
    </location>
    <ligand>
        <name>Ca(2+)</name>
        <dbReference type="ChEBI" id="CHEBI:29108"/>
    </ligand>
</feature>
<dbReference type="GO" id="GO:0030288">
    <property type="term" value="C:outer membrane-bounded periplasmic space"/>
    <property type="evidence" value="ECO:0007669"/>
    <property type="project" value="InterPro"/>
</dbReference>
<feature type="disulfide bond" evidence="12">
    <location>
        <begin position="248"/>
        <end position="249"/>
    </location>
</feature>
<evidence type="ECO:0000313" key="16">
    <source>
        <dbReference type="Proteomes" id="UP000000233"/>
    </source>
</evidence>
<keyword evidence="4" id="KW-0732">Signal</keyword>
<feature type="binding site" evidence="10">
    <location>
        <position position="298"/>
    </location>
    <ligand>
        <name>pyrroloquinoline quinone</name>
        <dbReference type="ChEBI" id="CHEBI:58442"/>
    </ligand>
</feature>
<feature type="binding site" evidence="10">
    <location>
        <position position="204"/>
    </location>
    <ligand>
        <name>pyrroloquinoline quinone</name>
        <dbReference type="ChEBI" id="CHEBI:58442"/>
    </ligand>
</feature>
<proteinExistence type="inferred from homology"/>
<dbReference type="InterPro" id="IPR002372">
    <property type="entry name" value="PQQ_rpt_dom"/>
</dbReference>
<dbReference type="InterPro" id="IPR018391">
    <property type="entry name" value="PQQ_b-propeller_rpt"/>
</dbReference>
<comment type="similarity">
    <text evidence="2">Belongs to the bacterial PQQ dehydrogenase family.</text>
</comment>
<comment type="cofactor">
    <cofactor evidence="11">
        <name>Ca(2+)</name>
        <dbReference type="ChEBI" id="CHEBI:29108"/>
    </cofactor>
    <text evidence="11">Binds 1 Ca(2+) ion per subunit.</text>
</comment>
<dbReference type="EMBL" id="CP000304">
    <property type="protein sequence ID" value="ABP79930.1"/>
    <property type="molecule type" value="Genomic_DNA"/>
</dbReference>
<keyword evidence="5" id="KW-0574">Periplasm</keyword>
<evidence type="ECO:0000256" key="7">
    <source>
        <dbReference type="ARBA" id="ARBA00023002"/>
    </source>
</evidence>
<keyword evidence="11" id="KW-0106">Calcium</keyword>
<feature type="binding site" evidence="10">
    <location>
        <begin position="556"/>
        <end position="557"/>
    </location>
    <ligand>
        <name>pyrroloquinoline quinone</name>
        <dbReference type="ChEBI" id="CHEBI:58442"/>
    </ligand>
</feature>
<dbReference type="FunFam" id="2.140.10.10:FF:000003">
    <property type="entry name" value="Methanol dehydrogenase, large subunit"/>
    <property type="match status" value="1"/>
</dbReference>
<dbReference type="SUPFAM" id="SSF50998">
    <property type="entry name" value="Quinoprotein alcohol dehydrogenase-like"/>
    <property type="match status" value="1"/>
</dbReference>
<feature type="compositionally biased region" description="Basic and acidic residues" evidence="13">
    <location>
        <begin position="372"/>
        <end position="382"/>
    </location>
</feature>
<keyword evidence="8 12" id="KW-1015">Disulfide bond</keyword>
<dbReference type="GO" id="GO:0016614">
    <property type="term" value="F:oxidoreductase activity, acting on CH-OH group of donors"/>
    <property type="evidence" value="ECO:0007669"/>
    <property type="project" value="InterPro"/>
</dbReference>
<feature type="compositionally biased region" description="Basic and acidic residues" evidence="13">
    <location>
        <begin position="521"/>
        <end position="544"/>
    </location>
</feature>
<dbReference type="NCBIfam" id="TIGR03075">
    <property type="entry name" value="PQQ_enz_alc_DH"/>
    <property type="match status" value="1"/>
</dbReference>
<comment type="cofactor">
    <cofactor evidence="10">
        <name>pyrroloquinoline quinone</name>
        <dbReference type="ChEBI" id="CHEBI:58442"/>
    </cofactor>
    <text evidence="10">Binds 1 PQQ group per subunit.</text>
</comment>
<evidence type="ECO:0000256" key="12">
    <source>
        <dbReference type="PIRSR" id="PIRSR617512-4"/>
    </source>
</evidence>
<feature type="binding site" evidence="11">
    <location>
        <position position="322"/>
    </location>
    <ligand>
        <name>Ca(2+)</name>
        <dbReference type="ChEBI" id="CHEBI:29108"/>
    </ligand>
</feature>
<evidence type="ECO:0000256" key="5">
    <source>
        <dbReference type="ARBA" id="ARBA00022764"/>
    </source>
</evidence>
<dbReference type="InterPro" id="IPR034119">
    <property type="entry name" value="ADHI"/>
</dbReference>